<gene>
    <name evidence="2" type="ORF">SAMN06265795_104234</name>
</gene>
<evidence type="ECO:0000256" key="1">
    <source>
        <dbReference type="SAM" id="MobiDB-lite"/>
    </source>
</evidence>
<dbReference type="InterPro" id="IPR012337">
    <property type="entry name" value="RNaseH-like_sf"/>
</dbReference>
<evidence type="ECO:0000313" key="2">
    <source>
        <dbReference type="EMBL" id="SNS63666.1"/>
    </source>
</evidence>
<sequence length="249" mass="28228">MYELNIQSICANSSQAKGRVERANLTLQDRLVKELRLQGISTMEDANAFAPQFIADYNRRFAKPPRSDADVHRAVRQDEELELIFTYREQRKVSHALTLQYDHTLYLLADIAANRRLIGKYIAVYEYPDGRIEPRHDGRALLCVAYDRLPDIDQAAIVENKRLGHVLQIAQLVQQQRDSRRGQTFPSRTNRGVPTVPKQAMPGKKTQRQLSSEDVAQAVAQVAPSGKPPKKQPRPAKDRTFQLGSTADI</sequence>
<keyword evidence="3" id="KW-1185">Reference proteome</keyword>
<accession>A0A239G2S3</accession>
<dbReference type="PANTHER" id="PTHR35004:SF7">
    <property type="entry name" value="INTEGRASE PROTEIN"/>
    <property type="match status" value="1"/>
</dbReference>
<dbReference type="EMBL" id="FZOT01000004">
    <property type="protein sequence ID" value="SNS63666.1"/>
    <property type="molecule type" value="Genomic_DNA"/>
</dbReference>
<dbReference type="Proteomes" id="UP000198284">
    <property type="component" value="Unassembled WGS sequence"/>
</dbReference>
<name>A0A239G2S3_9BURK</name>
<protein>
    <recommendedName>
        <fullName evidence="4">Integrase catalytic domain-containing protein</fullName>
    </recommendedName>
</protein>
<evidence type="ECO:0000313" key="3">
    <source>
        <dbReference type="Proteomes" id="UP000198284"/>
    </source>
</evidence>
<dbReference type="PANTHER" id="PTHR35004">
    <property type="entry name" value="TRANSPOSASE RV3428C-RELATED"/>
    <property type="match status" value="1"/>
</dbReference>
<organism evidence="2 3">
    <name type="scientific">Noviherbaspirillum humi</name>
    <dbReference type="NCBI Taxonomy" id="1688639"/>
    <lineage>
        <taxon>Bacteria</taxon>
        <taxon>Pseudomonadati</taxon>
        <taxon>Pseudomonadota</taxon>
        <taxon>Betaproteobacteria</taxon>
        <taxon>Burkholderiales</taxon>
        <taxon>Oxalobacteraceae</taxon>
        <taxon>Noviherbaspirillum</taxon>
    </lineage>
</organism>
<dbReference type="AlphaFoldDB" id="A0A239G2S3"/>
<feature type="region of interest" description="Disordered" evidence="1">
    <location>
        <begin position="177"/>
        <end position="249"/>
    </location>
</feature>
<dbReference type="SUPFAM" id="SSF53098">
    <property type="entry name" value="Ribonuclease H-like"/>
    <property type="match status" value="1"/>
</dbReference>
<proteinExistence type="predicted"/>
<feature type="compositionally biased region" description="Polar residues" evidence="1">
    <location>
        <begin position="177"/>
        <end position="192"/>
    </location>
</feature>
<evidence type="ECO:0008006" key="4">
    <source>
        <dbReference type="Google" id="ProtNLM"/>
    </source>
</evidence>
<reference evidence="2 3" key="1">
    <citation type="submission" date="2017-06" db="EMBL/GenBank/DDBJ databases">
        <authorList>
            <person name="Kim H.J."/>
            <person name="Triplett B.A."/>
        </authorList>
    </citation>
    <scope>NUCLEOTIDE SEQUENCE [LARGE SCALE GENOMIC DNA]</scope>
    <source>
        <strain evidence="2 3">U15</strain>
    </source>
</reference>